<proteinExistence type="predicted"/>
<feature type="compositionally biased region" description="Basic and acidic residues" evidence="1">
    <location>
        <begin position="178"/>
        <end position="196"/>
    </location>
</feature>
<sequence>MRNSMSVGRDTWKLSMLVLTMAFDTWLLVSYFYDSMSSSMKQLLETMCGGDFMSKTPEEAMDFLNYVAEVRTYTLNEDIDMKAKVAAMTRRLEELELKKICEVQPVSETPVQVMPCSNCQSYEHLMEECPIILAVREIFGDQANKIDNLQYSISRLTNLNTLQEKGRFSFSTSPKPKGINEVEAHEGESSQVRDVRAMITLRSGKEIELPTPKPHDDTESEKK</sequence>
<comment type="caution">
    <text evidence="3">The sequence shown here is derived from an EMBL/GenBank/DDBJ whole genome shotgun (WGS) entry which is preliminary data.</text>
</comment>
<dbReference type="EMBL" id="QGNW01002454">
    <property type="protein sequence ID" value="RVW19615.1"/>
    <property type="molecule type" value="Genomic_DNA"/>
</dbReference>
<keyword evidence="2" id="KW-1133">Transmembrane helix</keyword>
<name>A0A438C8M4_VITVI</name>
<evidence type="ECO:0000256" key="1">
    <source>
        <dbReference type="SAM" id="MobiDB-lite"/>
    </source>
</evidence>
<feature type="transmembrane region" description="Helical" evidence="2">
    <location>
        <begin position="12"/>
        <end position="33"/>
    </location>
</feature>
<protein>
    <submittedName>
        <fullName evidence="3">Uncharacterized protein</fullName>
    </submittedName>
</protein>
<keyword evidence="2" id="KW-0812">Transmembrane</keyword>
<dbReference type="AlphaFoldDB" id="A0A438C8M4"/>
<feature type="compositionally biased region" description="Basic and acidic residues" evidence="1">
    <location>
        <begin position="203"/>
        <end position="223"/>
    </location>
</feature>
<feature type="region of interest" description="Disordered" evidence="1">
    <location>
        <begin position="168"/>
        <end position="223"/>
    </location>
</feature>
<evidence type="ECO:0000313" key="3">
    <source>
        <dbReference type="EMBL" id="RVW19615.1"/>
    </source>
</evidence>
<keyword evidence="2" id="KW-0472">Membrane</keyword>
<reference evidence="3 4" key="1">
    <citation type="journal article" date="2018" name="PLoS Genet.">
        <title>Population sequencing reveals clonal diversity and ancestral inbreeding in the grapevine cultivar Chardonnay.</title>
        <authorList>
            <person name="Roach M.J."/>
            <person name="Johnson D.L."/>
            <person name="Bohlmann J."/>
            <person name="van Vuuren H.J."/>
            <person name="Jones S.J."/>
            <person name="Pretorius I.S."/>
            <person name="Schmidt S.A."/>
            <person name="Borneman A.R."/>
        </authorList>
    </citation>
    <scope>NUCLEOTIDE SEQUENCE [LARGE SCALE GENOMIC DNA]</scope>
    <source>
        <strain evidence="4">cv. Chardonnay</strain>
        <tissue evidence="3">Leaf</tissue>
    </source>
</reference>
<evidence type="ECO:0000313" key="4">
    <source>
        <dbReference type="Proteomes" id="UP000288805"/>
    </source>
</evidence>
<dbReference type="Proteomes" id="UP000288805">
    <property type="component" value="Unassembled WGS sequence"/>
</dbReference>
<evidence type="ECO:0000256" key="2">
    <source>
        <dbReference type="SAM" id="Phobius"/>
    </source>
</evidence>
<organism evidence="3 4">
    <name type="scientific">Vitis vinifera</name>
    <name type="common">Grape</name>
    <dbReference type="NCBI Taxonomy" id="29760"/>
    <lineage>
        <taxon>Eukaryota</taxon>
        <taxon>Viridiplantae</taxon>
        <taxon>Streptophyta</taxon>
        <taxon>Embryophyta</taxon>
        <taxon>Tracheophyta</taxon>
        <taxon>Spermatophyta</taxon>
        <taxon>Magnoliopsida</taxon>
        <taxon>eudicotyledons</taxon>
        <taxon>Gunneridae</taxon>
        <taxon>Pentapetalae</taxon>
        <taxon>rosids</taxon>
        <taxon>Vitales</taxon>
        <taxon>Vitaceae</taxon>
        <taxon>Viteae</taxon>
        <taxon>Vitis</taxon>
    </lineage>
</organism>
<accession>A0A438C8M4</accession>
<gene>
    <name evidence="3" type="ORF">CK203_114696</name>
</gene>